<feature type="domain" description="Cupin type-2" evidence="1">
    <location>
        <begin position="81"/>
        <end position="143"/>
    </location>
</feature>
<accession>A0A6A6QAP3</accession>
<keyword evidence="3" id="KW-1185">Reference proteome</keyword>
<dbReference type="OrthoDB" id="5840532at2759"/>
<dbReference type="AlphaFoldDB" id="A0A6A6QAP3"/>
<dbReference type="InterPro" id="IPR047142">
    <property type="entry name" value="OryJ/VirC-like"/>
</dbReference>
<organism evidence="2 3">
    <name type="scientific">Lophium mytilinum</name>
    <dbReference type="NCBI Taxonomy" id="390894"/>
    <lineage>
        <taxon>Eukaryota</taxon>
        <taxon>Fungi</taxon>
        <taxon>Dikarya</taxon>
        <taxon>Ascomycota</taxon>
        <taxon>Pezizomycotina</taxon>
        <taxon>Dothideomycetes</taxon>
        <taxon>Pleosporomycetidae</taxon>
        <taxon>Mytilinidiales</taxon>
        <taxon>Mytilinidiaceae</taxon>
        <taxon>Lophium</taxon>
    </lineage>
</organism>
<dbReference type="PANTHER" id="PTHR36156">
    <property type="entry name" value="SLR2101 PROTEIN"/>
    <property type="match status" value="1"/>
</dbReference>
<protein>
    <recommendedName>
        <fullName evidence="1">Cupin type-2 domain-containing protein</fullName>
    </recommendedName>
</protein>
<dbReference type="SUPFAM" id="SSF51182">
    <property type="entry name" value="RmlC-like cupins"/>
    <property type="match status" value="1"/>
</dbReference>
<sequence>MSLYVTTHNAEGKAVFSDRISQEVPKKEIPLGDIQIISSTHEFPVDLSNESDIEQYEHDRKQPMFPGTRRICPDGGTSVCIMSLKPGAGKEGGIMHRTMTLDVVVVIEGEIEMHLDSGEKRVLKPGDSIVERATMHKWINVTPDNGWARWVAFIQSAADAVDIGGKKLVGEWAH</sequence>
<evidence type="ECO:0000313" key="2">
    <source>
        <dbReference type="EMBL" id="KAF2489322.1"/>
    </source>
</evidence>
<dbReference type="Proteomes" id="UP000799750">
    <property type="component" value="Unassembled WGS sequence"/>
</dbReference>
<dbReference type="Pfam" id="PF07883">
    <property type="entry name" value="Cupin_2"/>
    <property type="match status" value="1"/>
</dbReference>
<proteinExistence type="predicted"/>
<dbReference type="InterPro" id="IPR011051">
    <property type="entry name" value="RmlC_Cupin_sf"/>
</dbReference>
<reference evidence="2" key="1">
    <citation type="journal article" date="2020" name="Stud. Mycol.">
        <title>101 Dothideomycetes genomes: a test case for predicting lifestyles and emergence of pathogens.</title>
        <authorList>
            <person name="Haridas S."/>
            <person name="Albert R."/>
            <person name="Binder M."/>
            <person name="Bloem J."/>
            <person name="Labutti K."/>
            <person name="Salamov A."/>
            <person name="Andreopoulos B."/>
            <person name="Baker S."/>
            <person name="Barry K."/>
            <person name="Bills G."/>
            <person name="Bluhm B."/>
            <person name="Cannon C."/>
            <person name="Castanera R."/>
            <person name="Culley D."/>
            <person name="Daum C."/>
            <person name="Ezra D."/>
            <person name="Gonzalez J."/>
            <person name="Henrissat B."/>
            <person name="Kuo A."/>
            <person name="Liang C."/>
            <person name="Lipzen A."/>
            <person name="Lutzoni F."/>
            <person name="Magnuson J."/>
            <person name="Mondo S."/>
            <person name="Nolan M."/>
            <person name="Ohm R."/>
            <person name="Pangilinan J."/>
            <person name="Park H.-J."/>
            <person name="Ramirez L."/>
            <person name="Alfaro M."/>
            <person name="Sun H."/>
            <person name="Tritt A."/>
            <person name="Yoshinaga Y."/>
            <person name="Zwiers L.-H."/>
            <person name="Turgeon B."/>
            <person name="Goodwin S."/>
            <person name="Spatafora J."/>
            <person name="Crous P."/>
            <person name="Grigoriev I."/>
        </authorList>
    </citation>
    <scope>NUCLEOTIDE SEQUENCE</scope>
    <source>
        <strain evidence="2">CBS 269.34</strain>
    </source>
</reference>
<dbReference type="CDD" id="cd02231">
    <property type="entry name" value="cupin_BLL6423-like"/>
    <property type="match status" value="1"/>
</dbReference>
<dbReference type="Gene3D" id="2.60.120.10">
    <property type="entry name" value="Jelly Rolls"/>
    <property type="match status" value="1"/>
</dbReference>
<dbReference type="InterPro" id="IPR013096">
    <property type="entry name" value="Cupin_2"/>
</dbReference>
<dbReference type="InterPro" id="IPR014710">
    <property type="entry name" value="RmlC-like_jellyroll"/>
</dbReference>
<evidence type="ECO:0000313" key="3">
    <source>
        <dbReference type="Proteomes" id="UP000799750"/>
    </source>
</evidence>
<dbReference type="PANTHER" id="PTHR36156:SF3">
    <property type="entry name" value="CUPIN 2 CONSERVED BARREL DOMAIN-CONTAINING PROTEIN"/>
    <property type="match status" value="1"/>
</dbReference>
<name>A0A6A6QAP3_9PEZI</name>
<dbReference type="EMBL" id="MU004199">
    <property type="protein sequence ID" value="KAF2489322.1"/>
    <property type="molecule type" value="Genomic_DNA"/>
</dbReference>
<gene>
    <name evidence="2" type="ORF">BU16DRAFT_178634</name>
</gene>
<evidence type="ECO:0000259" key="1">
    <source>
        <dbReference type="Pfam" id="PF07883"/>
    </source>
</evidence>